<feature type="transmembrane region" description="Helical" evidence="1">
    <location>
        <begin position="6"/>
        <end position="26"/>
    </location>
</feature>
<accession>A0A4R1Z1H2</accession>
<keyword evidence="3" id="KW-1185">Reference proteome</keyword>
<evidence type="ECO:0000313" key="2">
    <source>
        <dbReference type="EMBL" id="TCM87452.1"/>
    </source>
</evidence>
<comment type="caution">
    <text evidence="2">The sequence shown here is derived from an EMBL/GenBank/DDBJ whole genome shotgun (WGS) entry which is preliminary data.</text>
</comment>
<proteinExistence type="predicted"/>
<evidence type="ECO:0000313" key="3">
    <source>
        <dbReference type="Proteomes" id="UP000295277"/>
    </source>
</evidence>
<protein>
    <submittedName>
        <fullName evidence="2">Uncharacterized protein</fullName>
    </submittedName>
</protein>
<evidence type="ECO:0000256" key="1">
    <source>
        <dbReference type="SAM" id="Phobius"/>
    </source>
</evidence>
<organism evidence="2 3">
    <name type="scientific">Rhodovulum steppense</name>
    <dbReference type="NCBI Taxonomy" id="540251"/>
    <lineage>
        <taxon>Bacteria</taxon>
        <taxon>Pseudomonadati</taxon>
        <taxon>Pseudomonadota</taxon>
        <taxon>Alphaproteobacteria</taxon>
        <taxon>Rhodobacterales</taxon>
        <taxon>Paracoccaceae</taxon>
        <taxon>Rhodovulum</taxon>
    </lineage>
</organism>
<feature type="transmembrane region" description="Helical" evidence="1">
    <location>
        <begin position="38"/>
        <end position="60"/>
    </location>
</feature>
<keyword evidence="1" id="KW-0812">Transmembrane</keyword>
<reference evidence="2 3" key="1">
    <citation type="submission" date="2019-03" db="EMBL/GenBank/DDBJ databases">
        <title>Genomic Encyclopedia of Type Strains, Phase IV (KMG-IV): sequencing the most valuable type-strain genomes for metagenomic binning, comparative biology and taxonomic classification.</title>
        <authorList>
            <person name="Goeker M."/>
        </authorList>
    </citation>
    <scope>NUCLEOTIDE SEQUENCE [LARGE SCALE GENOMIC DNA]</scope>
    <source>
        <strain evidence="2 3">DSM 21153</strain>
    </source>
</reference>
<dbReference type="AlphaFoldDB" id="A0A4R1Z1H2"/>
<gene>
    <name evidence="2" type="ORF">EV216_1022</name>
</gene>
<dbReference type="OrthoDB" id="7693378at2"/>
<dbReference type="EMBL" id="SLVM01000002">
    <property type="protein sequence ID" value="TCM87452.1"/>
    <property type="molecule type" value="Genomic_DNA"/>
</dbReference>
<name>A0A4R1Z1H2_9RHOB</name>
<sequence length="82" mass="8998">MMGESTVALIGGVLVFCLALWLYILLPASMATDRGRSAVGWVCLTLIFSPFLTIIALLVLGPTVETTLARFREEESAKRMHQ</sequence>
<dbReference type="Proteomes" id="UP000295277">
    <property type="component" value="Unassembled WGS sequence"/>
</dbReference>
<keyword evidence="1" id="KW-0472">Membrane</keyword>
<keyword evidence="1" id="KW-1133">Transmembrane helix</keyword>